<dbReference type="AlphaFoldDB" id="A0A2N5VX77"/>
<dbReference type="Proteomes" id="UP000235388">
    <property type="component" value="Unassembled WGS sequence"/>
</dbReference>
<protein>
    <submittedName>
        <fullName evidence="2">Uncharacterized protein</fullName>
    </submittedName>
</protein>
<evidence type="ECO:0000256" key="1">
    <source>
        <dbReference type="SAM" id="MobiDB-lite"/>
    </source>
</evidence>
<reference evidence="2 3" key="1">
    <citation type="submission" date="2017-11" db="EMBL/GenBank/DDBJ databases">
        <title>De novo assembly and phasing of dikaryotic genomes from two isolates of Puccinia coronata f. sp. avenae, the causal agent of oat crown rust.</title>
        <authorList>
            <person name="Miller M.E."/>
            <person name="Zhang Y."/>
            <person name="Omidvar V."/>
            <person name="Sperschneider J."/>
            <person name="Schwessinger B."/>
            <person name="Raley C."/>
            <person name="Palmer J.M."/>
            <person name="Garnica D."/>
            <person name="Upadhyaya N."/>
            <person name="Rathjen J."/>
            <person name="Taylor J.M."/>
            <person name="Park R.F."/>
            <person name="Dodds P.N."/>
            <person name="Hirsch C.D."/>
            <person name="Kianian S.F."/>
            <person name="Figueroa M."/>
        </authorList>
    </citation>
    <scope>NUCLEOTIDE SEQUENCE [LARGE SCALE GENOMIC DNA]</scope>
    <source>
        <strain evidence="2">12NC29</strain>
    </source>
</reference>
<name>A0A2N5VX77_9BASI</name>
<keyword evidence="3" id="KW-1185">Reference proteome</keyword>
<feature type="region of interest" description="Disordered" evidence="1">
    <location>
        <begin position="1"/>
        <end position="65"/>
    </location>
</feature>
<feature type="compositionally biased region" description="Polar residues" evidence="1">
    <location>
        <begin position="37"/>
        <end position="65"/>
    </location>
</feature>
<organism evidence="2 3">
    <name type="scientific">Puccinia coronata f. sp. avenae</name>
    <dbReference type="NCBI Taxonomy" id="200324"/>
    <lineage>
        <taxon>Eukaryota</taxon>
        <taxon>Fungi</taxon>
        <taxon>Dikarya</taxon>
        <taxon>Basidiomycota</taxon>
        <taxon>Pucciniomycotina</taxon>
        <taxon>Pucciniomycetes</taxon>
        <taxon>Pucciniales</taxon>
        <taxon>Pucciniaceae</taxon>
        <taxon>Puccinia</taxon>
    </lineage>
</organism>
<proteinExistence type="predicted"/>
<sequence length="118" mass="12128">MPTGDPRSPPPPDTLANGLSNSIYSGRDVLTVPGASTDVTMDTTPSDATGQQPIPSKPAATTQTDSPLIQYLKMLMADPARQGQGGMVAARILADIPSLVSTSNLAGGGDDQIPLLQR</sequence>
<accession>A0A2N5VX77</accession>
<dbReference type="EMBL" id="PGCJ01000044">
    <property type="protein sequence ID" value="PLW54599.1"/>
    <property type="molecule type" value="Genomic_DNA"/>
</dbReference>
<evidence type="ECO:0000313" key="3">
    <source>
        <dbReference type="Proteomes" id="UP000235388"/>
    </source>
</evidence>
<gene>
    <name evidence="2" type="ORF">PCANC_04189</name>
</gene>
<evidence type="ECO:0000313" key="2">
    <source>
        <dbReference type="EMBL" id="PLW54599.1"/>
    </source>
</evidence>
<comment type="caution">
    <text evidence="2">The sequence shown here is derived from an EMBL/GenBank/DDBJ whole genome shotgun (WGS) entry which is preliminary data.</text>
</comment>